<feature type="compositionally biased region" description="Polar residues" evidence="4">
    <location>
        <begin position="1"/>
        <end position="15"/>
    </location>
</feature>
<dbReference type="InterPro" id="IPR009071">
    <property type="entry name" value="HMG_box_dom"/>
</dbReference>
<dbReference type="Pfam" id="PF00505">
    <property type="entry name" value="HMG_box"/>
    <property type="match status" value="1"/>
</dbReference>
<proteinExistence type="predicted"/>
<feature type="domain" description="HMG box" evidence="5">
    <location>
        <begin position="32"/>
        <end position="103"/>
    </location>
</feature>
<evidence type="ECO:0000256" key="2">
    <source>
        <dbReference type="ARBA" id="ARBA00023163"/>
    </source>
</evidence>
<dbReference type="Proteomes" id="UP000298390">
    <property type="component" value="Unassembled WGS sequence"/>
</dbReference>
<evidence type="ECO:0000313" key="7">
    <source>
        <dbReference type="Proteomes" id="UP000298390"/>
    </source>
</evidence>
<dbReference type="GO" id="GO:0000978">
    <property type="term" value="F:RNA polymerase II cis-regulatory region sequence-specific DNA binding"/>
    <property type="evidence" value="ECO:0007669"/>
    <property type="project" value="TreeGrafter"/>
</dbReference>
<accession>A0A4Y9Y9U6</accession>
<feature type="region of interest" description="Disordered" evidence="4">
    <location>
        <begin position="50"/>
        <end position="197"/>
    </location>
</feature>
<organism evidence="6 7">
    <name type="scientific">Rhodofomes roseus</name>
    <dbReference type="NCBI Taxonomy" id="34475"/>
    <lineage>
        <taxon>Eukaryota</taxon>
        <taxon>Fungi</taxon>
        <taxon>Dikarya</taxon>
        <taxon>Basidiomycota</taxon>
        <taxon>Agaricomycotina</taxon>
        <taxon>Agaricomycetes</taxon>
        <taxon>Polyporales</taxon>
        <taxon>Rhodofomes</taxon>
    </lineage>
</organism>
<dbReference type="SMART" id="SM00398">
    <property type="entry name" value="HMG"/>
    <property type="match status" value="1"/>
</dbReference>
<dbReference type="SUPFAM" id="SSF47095">
    <property type="entry name" value="HMG-box"/>
    <property type="match status" value="1"/>
</dbReference>
<feature type="compositionally biased region" description="Basic and acidic residues" evidence="4">
    <location>
        <begin position="50"/>
        <end position="71"/>
    </location>
</feature>
<feature type="region of interest" description="Disordered" evidence="4">
    <location>
        <begin position="297"/>
        <end position="318"/>
    </location>
</feature>
<dbReference type="GO" id="GO:0030154">
    <property type="term" value="P:cell differentiation"/>
    <property type="evidence" value="ECO:0007669"/>
    <property type="project" value="TreeGrafter"/>
</dbReference>
<keyword evidence="2" id="KW-0804">Transcription</keyword>
<evidence type="ECO:0000259" key="5">
    <source>
        <dbReference type="PROSITE" id="PS50118"/>
    </source>
</evidence>
<keyword evidence="1 3" id="KW-0238">DNA-binding</keyword>
<name>A0A4Y9Y9U6_9APHY</name>
<gene>
    <name evidence="6" type="ORF">EVJ58_g6276</name>
</gene>
<dbReference type="STRING" id="34475.A0A4Y9Y9U6"/>
<evidence type="ECO:0000313" key="6">
    <source>
        <dbReference type="EMBL" id="TFY58668.1"/>
    </source>
</evidence>
<dbReference type="GO" id="GO:0001228">
    <property type="term" value="F:DNA-binding transcription activator activity, RNA polymerase II-specific"/>
    <property type="evidence" value="ECO:0007669"/>
    <property type="project" value="TreeGrafter"/>
</dbReference>
<dbReference type="CDD" id="cd01389">
    <property type="entry name" value="HMG-box_ROX1-like"/>
    <property type="match status" value="1"/>
</dbReference>
<feature type="compositionally biased region" description="Basic and acidic residues" evidence="4">
    <location>
        <begin position="16"/>
        <end position="29"/>
    </location>
</feature>
<sequence>MQRQPYYRTHSQQKSTSERRAQRNRERDPSWVPRPPNAFIIFRVEYSRKHAQANRDRAPTPEKTLSKRAAEAWKALSAQEKAPYKQRAEQERLDHAERHPHYRYKPRRHQDDGQAGTVAISRREQVESLLRRTANRSKSASSGSESASDYTSPSSPASVDYSSSSPEPPTTPYHDNSPAAFVRHGGRSTSMPSRSDAPLHHHFQRSLLLSGCSAASMHIQQPSVPTGVKQEFASEPASPYDISPFAWPIEPLDAGFNLWSSDLSAGLAQSPSSMQSASDVYALEDTNIPSQGIAIPQEVRPPTSTANASSSCPTSTGPLLRRRRAATASGALPSPLTVVSSSLAHWNTVPVPTMAVSGPGPTAESVSGAPMPTQPYAPAGYMQSWPSEAFTSTEGLAVPASEIDFDRTPRSSEFPMNARAPYVPPTTQLIGVPFGSVGTAYAGQVTRPMNAGAGSYSDMQAELESYTMGLAELGIQSNTPSMSPFGELDINEFFNFDADVNAQG</sequence>
<dbReference type="GO" id="GO:0005634">
    <property type="term" value="C:nucleus"/>
    <property type="evidence" value="ECO:0007669"/>
    <property type="project" value="UniProtKB-UniRule"/>
</dbReference>
<feature type="compositionally biased region" description="Low complexity" evidence="4">
    <location>
        <begin position="136"/>
        <end position="165"/>
    </location>
</feature>
<evidence type="ECO:0000256" key="1">
    <source>
        <dbReference type="ARBA" id="ARBA00023125"/>
    </source>
</evidence>
<feature type="DNA-binding region" description="HMG box" evidence="3">
    <location>
        <begin position="32"/>
        <end position="103"/>
    </location>
</feature>
<feature type="compositionally biased region" description="Basic and acidic residues" evidence="4">
    <location>
        <begin position="121"/>
        <end position="130"/>
    </location>
</feature>
<keyword evidence="3" id="KW-0539">Nucleus</keyword>
<dbReference type="PANTHER" id="PTHR10270">
    <property type="entry name" value="SOX TRANSCRIPTION FACTOR"/>
    <property type="match status" value="1"/>
</dbReference>
<evidence type="ECO:0000256" key="4">
    <source>
        <dbReference type="SAM" id="MobiDB-lite"/>
    </source>
</evidence>
<dbReference type="InterPro" id="IPR036910">
    <property type="entry name" value="HMG_box_dom_sf"/>
</dbReference>
<protein>
    <recommendedName>
        <fullName evidence="5">HMG box domain-containing protein</fullName>
    </recommendedName>
</protein>
<dbReference type="PROSITE" id="PS50118">
    <property type="entry name" value="HMG_BOX_2"/>
    <property type="match status" value="1"/>
</dbReference>
<evidence type="ECO:0000256" key="3">
    <source>
        <dbReference type="PROSITE-ProRule" id="PRU00267"/>
    </source>
</evidence>
<feature type="compositionally biased region" description="Polar residues" evidence="4">
    <location>
        <begin position="302"/>
        <end position="317"/>
    </location>
</feature>
<feature type="region of interest" description="Disordered" evidence="4">
    <location>
        <begin position="1"/>
        <end position="35"/>
    </location>
</feature>
<dbReference type="AlphaFoldDB" id="A0A4Y9Y9U6"/>
<reference evidence="6 7" key="1">
    <citation type="submission" date="2019-01" db="EMBL/GenBank/DDBJ databases">
        <title>Genome sequencing of the rare red list fungi Fomitopsis rosea.</title>
        <authorList>
            <person name="Buettner E."/>
            <person name="Kellner H."/>
        </authorList>
    </citation>
    <scope>NUCLEOTIDE SEQUENCE [LARGE SCALE GENOMIC DNA]</scope>
    <source>
        <strain evidence="6 7">DSM 105464</strain>
    </source>
</reference>
<dbReference type="PANTHER" id="PTHR10270:SF161">
    <property type="entry name" value="SEX-DETERMINING REGION Y PROTEIN"/>
    <property type="match status" value="1"/>
</dbReference>
<comment type="caution">
    <text evidence="6">The sequence shown here is derived from an EMBL/GenBank/DDBJ whole genome shotgun (WGS) entry which is preliminary data.</text>
</comment>
<dbReference type="InterPro" id="IPR050140">
    <property type="entry name" value="SRY-related_HMG-box_TF-like"/>
</dbReference>
<dbReference type="EMBL" id="SEKV01000346">
    <property type="protein sequence ID" value="TFY58668.1"/>
    <property type="molecule type" value="Genomic_DNA"/>
</dbReference>
<dbReference type="Gene3D" id="1.10.30.10">
    <property type="entry name" value="High mobility group box domain"/>
    <property type="match status" value="1"/>
</dbReference>
<feature type="compositionally biased region" description="Basic and acidic residues" evidence="4">
    <location>
        <begin position="82"/>
        <end position="99"/>
    </location>
</feature>